<dbReference type="KEGG" id="ptaw:DW352_21050"/>
<dbReference type="AlphaFoldDB" id="A0A346A4Q9"/>
<evidence type="ECO:0000313" key="3">
    <source>
        <dbReference type="EMBL" id="AXK84156.1"/>
    </source>
</evidence>
<sequence length="229" mass="25984">MHPRTGQPIGLPVDSTPAQRPGPVVLQGRFGRIEKLTPEHASGLWQVFAGHPEVWTYISTDGPFDSEDAFTPFIVMRAAAADPYAYAIVDRTGQPVGYFTLMEIRPEMRVIEVGHVLYSPALQRTPLGTEAQYLLARYAFETLGYRRYEWKCNALNAASRRAALRYGFTYEGTFRQHLIAKGHNRDNAWFSMLDSEWPARRSAFERWLRLENFVDGRQVESLTSLNGAA</sequence>
<dbReference type="GO" id="GO:0008999">
    <property type="term" value="F:protein-N-terminal-alanine acetyltransferase activity"/>
    <property type="evidence" value="ECO:0007669"/>
    <property type="project" value="TreeGrafter"/>
</dbReference>
<accession>A0A346A4Q9</accession>
<evidence type="ECO:0000259" key="2">
    <source>
        <dbReference type="PROSITE" id="PS51186"/>
    </source>
</evidence>
<dbReference type="Proteomes" id="UP000254889">
    <property type="component" value="Chromosome"/>
</dbReference>
<organism evidence="3 4">
    <name type="scientific">Pseudolabrys taiwanensis</name>
    <dbReference type="NCBI Taxonomy" id="331696"/>
    <lineage>
        <taxon>Bacteria</taxon>
        <taxon>Pseudomonadati</taxon>
        <taxon>Pseudomonadota</taxon>
        <taxon>Alphaproteobacteria</taxon>
        <taxon>Hyphomicrobiales</taxon>
        <taxon>Xanthobacteraceae</taxon>
        <taxon>Pseudolabrys</taxon>
    </lineage>
</organism>
<name>A0A346A4Q9_9HYPH</name>
<reference evidence="3 4" key="1">
    <citation type="submission" date="2018-07" db="EMBL/GenBank/DDBJ databases">
        <authorList>
            <person name="Quirk P.G."/>
            <person name="Krulwich T.A."/>
        </authorList>
    </citation>
    <scope>NUCLEOTIDE SEQUENCE [LARGE SCALE GENOMIC DNA]</scope>
    <source>
        <strain evidence="3 4">CC-BB4</strain>
    </source>
</reference>
<keyword evidence="3" id="KW-0808">Transferase</keyword>
<dbReference type="FunFam" id="3.40.630.30:FF:000047">
    <property type="entry name" value="Acetyltransferase, GNAT family"/>
    <property type="match status" value="1"/>
</dbReference>
<dbReference type="Pfam" id="PF13302">
    <property type="entry name" value="Acetyltransf_3"/>
    <property type="match status" value="1"/>
</dbReference>
<evidence type="ECO:0000256" key="1">
    <source>
        <dbReference type="SAM" id="MobiDB-lite"/>
    </source>
</evidence>
<gene>
    <name evidence="3" type="ORF">DW352_21050</name>
</gene>
<evidence type="ECO:0000313" key="4">
    <source>
        <dbReference type="Proteomes" id="UP000254889"/>
    </source>
</evidence>
<dbReference type="OrthoDB" id="5295305at2"/>
<dbReference type="GO" id="GO:1990189">
    <property type="term" value="F:protein N-terminal-serine acetyltransferase activity"/>
    <property type="evidence" value="ECO:0007669"/>
    <property type="project" value="TreeGrafter"/>
</dbReference>
<dbReference type="InterPro" id="IPR000182">
    <property type="entry name" value="GNAT_dom"/>
</dbReference>
<dbReference type="InterPro" id="IPR051908">
    <property type="entry name" value="Ribosomal_N-acetyltransferase"/>
</dbReference>
<feature type="region of interest" description="Disordered" evidence="1">
    <location>
        <begin position="1"/>
        <end position="21"/>
    </location>
</feature>
<keyword evidence="4" id="KW-1185">Reference proteome</keyword>
<feature type="domain" description="N-acetyltransferase" evidence="2">
    <location>
        <begin position="31"/>
        <end position="186"/>
    </location>
</feature>
<dbReference type="SUPFAM" id="SSF55729">
    <property type="entry name" value="Acyl-CoA N-acyltransferases (Nat)"/>
    <property type="match status" value="1"/>
</dbReference>
<protein>
    <submittedName>
        <fullName evidence="3">N-acetyltransferase</fullName>
    </submittedName>
</protein>
<dbReference type="PROSITE" id="PS51186">
    <property type="entry name" value="GNAT"/>
    <property type="match status" value="1"/>
</dbReference>
<dbReference type="EMBL" id="CP031417">
    <property type="protein sequence ID" value="AXK84156.1"/>
    <property type="molecule type" value="Genomic_DNA"/>
</dbReference>
<dbReference type="PANTHER" id="PTHR43441:SF2">
    <property type="entry name" value="FAMILY ACETYLTRANSFERASE, PUTATIVE (AFU_ORTHOLOGUE AFUA_7G00850)-RELATED"/>
    <property type="match status" value="1"/>
</dbReference>
<dbReference type="InterPro" id="IPR016181">
    <property type="entry name" value="Acyl_CoA_acyltransferase"/>
</dbReference>
<dbReference type="PANTHER" id="PTHR43441">
    <property type="entry name" value="RIBOSOMAL-PROTEIN-SERINE ACETYLTRANSFERASE"/>
    <property type="match status" value="1"/>
</dbReference>
<dbReference type="Gene3D" id="3.40.630.30">
    <property type="match status" value="1"/>
</dbReference>
<proteinExistence type="predicted"/>